<evidence type="ECO:0000313" key="2">
    <source>
        <dbReference type="EMBL" id="ALM75315.1"/>
    </source>
</evidence>
<feature type="domain" description="Transcription regulator PadR N-terminal" evidence="1">
    <location>
        <begin position="14"/>
        <end position="86"/>
    </location>
</feature>
<dbReference type="InterPro" id="IPR036388">
    <property type="entry name" value="WH-like_DNA-bd_sf"/>
</dbReference>
<dbReference type="GeneID" id="26136642"/>
<dbReference type="Gene3D" id="1.10.10.10">
    <property type="entry name" value="Winged helix-like DNA-binding domain superfamily/Winged helix DNA-binding domain"/>
    <property type="match status" value="1"/>
</dbReference>
<dbReference type="InterPro" id="IPR036390">
    <property type="entry name" value="WH_DNA-bd_sf"/>
</dbReference>
<sequence>MERPKFKGHLKLLVLHLLSKKPMHGYAVMKGLEEEFGIPAPSAGVIYPILFSLKRAGLIETAGSGRREREKKVYRITEDGVRYLKEHEEELREAIKLAKIYREFSEMGGRELREAFRLLFDRFDNLTEKQREELSKIIREFAKKIKFIVEFGDSYE</sequence>
<gene>
    <name evidence="2" type="ORF">TBCH5v1_1398</name>
</gene>
<dbReference type="PATRIC" id="fig|55802.8.peg.1376"/>
<dbReference type="Proteomes" id="UP000066042">
    <property type="component" value="Chromosome"/>
</dbReference>
<dbReference type="PANTHER" id="PTHR43252">
    <property type="entry name" value="TRANSCRIPTIONAL REGULATOR YQJI"/>
    <property type="match status" value="1"/>
</dbReference>
<accession>A0A0S1XBZ6</accession>
<dbReference type="STRING" id="55802.TBCH5v1_1398"/>
<dbReference type="RefSeq" id="WP_056933982.1">
    <property type="nucleotide sequence ID" value="NZ_CP013050.1"/>
</dbReference>
<reference evidence="2 3" key="1">
    <citation type="journal article" date="2016" name="Genome Announc.">
        <title>Complete genome sequence of the hyperthermophilic and piezophilic archaeon Thermococcus barophilus Ch5, capable of growth at the expense of hydrogenogenesis from carbon monoxide and formate.</title>
        <authorList>
            <person name="Oger P."/>
            <person name="Sokolova T.G."/>
            <person name="Kozhevnikova D.A."/>
            <person name="Taranov E.A."/>
            <person name="Vannier P."/>
            <person name="Lee H.S."/>
            <person name="Kwon K.K."/>
            <person name="Kang S.G."/>
            <person name="Lee J.H."/>
            <person name="Bonch-Osmolovskaya E.A."/>
            <person name="Lebedinsky A.V."/>
        </authorList>
    </citation>
    <scope>NUCLEOTIDE SEQUENCE [LARGE SCALE GENOMIC DNA]</scope>
    <source>
        <strain evidence="3">Ch5</strain>
    </source>
</reference>
<organism evidence="2 3">
    <name type="scientific">Thermococcus barophilus</name>
    <dbReference type="NCBI Taxonomy" id="55802"/>
    <lineage>
        <taxon>Archaea</taxon>
        <taxon>Methanobacteriati</taxon>
        <taxon>Methanobacteriota</taxon>
        <taxon>Thermococci</taxon>
        <taxon>Thermococcales</taxon>
        <taxon>Thermococcaceae</taxon>
        <taxon>Thermococcus</taxon>
    </lineage>
</organism>
<name>A0A0S1XBZ6_THEBA</name>
<dbReference type="AlphaFoldDB" id="A0A0S1XBZ6"/>
<proteinExistence type="predicted"/>
<evidence type="ECO:0000313" key="3">
    <source>
        <dbReference type="Proteomes" id="UP000066042"/>
    </source>
</evidence>
<dbReference type="Pfam" id="PF03551">
    <property type="entry name" value="PadR"/>
    <property type="match status" value="1"/>
</dbReference>
<protein>
    <submittedName>
        <fullName evidence="2">Transcription regulator</fullName>
    </submittedName>
</protein>
<dbReference type="SUPFAM" id="SSF46785">
    <property type="entry name" value="Winged helix' DNA-binding domain"/>
    <property type="match status" value="1"/>
</dbReference>
<evidence type="ECO:0000259" key="1">
    <source>
        <dbReference type="Pfam" id="PF03551"/>
    </source>
</evidence>
<dbReference type="InterPro" id="IPR005149">
    <property type="entry name" value="Tscrpt_reg_PadR_N"/>
</dbReference>
<dbReference type="EMBL" id="CP013050">
    <property type="protein sequence ID" value="ALM75315.1"/>
    <property type="molecule type" value="Genomic_DNA"/>
</dbReference>
<dbReference type="PANTHER" id="PTHR43252:SF5">
    <property type="entry name" value="TRANSCRIPTIONAL REGULATOR, PADR-LIKE FAMILY"/>
    <property type="match status" value="1"/>
</dbReference>